<feature type="compositionally biased region" description="Polar residues" evidence="1">
    <location>
        <begin position="550"/>
        <end position="562"/>
    </location>
</feature>
<dbReference type="Pfam" id="PF21581">
    <property type="entry name" value="SCD"/>
    <property type="match status" value="1"/>
</dbReference>
<evidence type="ECO:0000256" key="1">
    <source>
        <dbReference type="SAM" id="MobiDB-lite"/>
    </source>
</evidence>
<name>A0A0C3GNV4_PILCF</name>
<feature type="compositionally biased region" description="Acidic residues" evidence="1">
    <location>
        <begin position="1260"/>
        <end position="1270"/>
    </location>
</feature>
<feature type="compositionally biased region" description="Acidic residues" evidence="1">
    <location>
        <begin position="40"/>
        <end position="67"/>
    </location>
</feature>
<dbReference type="GO" id="GO:0003682">
    <property type="term" value="F:chromatin binding"/>
    <property type="evidence" value="ECO:0007669"/>
    <property type="project" value="TreeGrafter"/>
</dbReference>
<dbReference type="Pfam" id="PF08514">
    <property type="entry name" value="STAG"/>
    <property type="match status" value="1"/>
</dbReference>
<evidence type="ECO:0000259" key="2">
    <source>
        <dbReference type="PROSITE" id="PS51425"/>
    </source>
</evidence>
<keyword evidence="4" id="KW-1185">Reference proteome</keyword>
<dbReference type="InterPro" id="IPR013721">
    <property type="entry name" value="STAG"/>
</dbReference>
<dbReference type="PANTHER" id="PTHR11199">
    <property type="entry name" value="STROMAL ANTIGEN"/>
    <property type="match status" value="1"/>
</dbReference>
<feature type="compositionally biased region" description="Basic and acidic residues" evidence="1">
    <location>
        <begin position="1228"/>
        <end position="1242"/>
    </location>
</feature>
<feature type="compositionally biased region" description="Polar residues" evidence="1">
    <location>
        <begin position="1348"/>
        <end position="1357"/>
    </location>
</feature>
<dbReference type="Pfam" id="PF24571">
    <property type="entry name" value="HEAT_SCC3-SA"/>
    <property type="match status" value="1"/>
</dbReference>
<dbReference type="PROSITE" id="PS51425">
    <property type="entry name" value="SCD"/>
    <property type="match status" value="1"/>
</dbReference>
<dbReference type="GO" id="GO:0007062">
    <property type="term" value="P:sister chromatid cohesion"/>
    <property type="evidence" value="ECO:0007669"/>
    <property type="project" value="UniProtKB-ARBA"/>
</dbReference>
<dbReference type="PANTHER" id="PTHR11199:SF0">
    <property type="entry name" value="LD34181P-RELATED"/>
    <property type="match status" value="1"/>
</dbReference>
<dbReference type="InterPro" id="IPR039662">
    <property type="entry name" value="Cohesin_Scc3/SA"/>
</dbReference>
<sequence>MSDSESNTPGKRRSQREKKTFKPFTSIDQSKNKRKRAASDAEDVDSGLEDDLSDPADNQVEEDEGSDDFQAPKPKPKATRKPKAKTGGPPAAKKPRTTKAAVPKGAKTTGRKPRKGKGGDDAFDATKITKETKITADNPLFNATMNPSAALQSTAEDFLESLSQTPGPAQAELINCILRACGCNDSVDADEVMDYDGVVDTLDTFTESLKQENSPIYPLTSKLPVFKKFRKSLSEFLERLIASSAELGSLYTSDLMATLQTWVIAMSSSQIRSFRHTATVVALEVETALCDVAAAVDKEAEIVGRQREGERKRKGSKGGGREKEFDGKAAEVRERRTKLAEFLKEFVDGVFVHRYRDLDSNIRAECVRAMGFWFKKYPGHFLDGAYLRYVGWVLSDSSTQVRLEAVKSLSSVYQQSEYIGSLNHFTERFKPRLIEMATGDTELAVRVAVIQVLAAIDEHSLLEEDEREKMCLLVFDEEAKVRKAVGRFVKGVWEEDVEERLTAKKKPSGKDKERAGIKVFGSLLVKWGRALDKTVADTRADGDGADKESLSSGEGNSRARNPQVVSLMGSTMQKGRTALAVEALWNEVDSVSDWESLLDVLLLDHSAGGEEGTGGTRGRKGHTKQVAEGSAVDDVWRLEEVEESLLLEALLATLTRARAEVVGAKKGEEESVTSDMTRALIKGLPRLFIKYQTDENRIANVLLIPLLMNLDMYLEMRMMAAYASLWDDVTKQFLSHSSLTVLKHSVVTICHFLSATSLTNTNSTKILELEDELSSSLRDAVAGRDEIEVASFTEDEVLALGAICARLATLAGTRDMTSWTDEDEGGKQSNAWDIMMAIIERGRLGYREEEQMIEHALNVLNLHIIWKARGLTFAADPSADEIQYRDSLKEQRESLMEKLVEYAVGSQSNTAEGVKRTAFQILMNLHVLFCPTETVGPDDASFPIASLSLSLDDEVQYRCAGFIQAEIERYAEELDESTASDHKGSNVNETSESEDEEATPAKGKKGKGKKPTKDDELPVNTKQSRSNLEQEYLFIGVISTFLRAIRAGAIHVRHGAVLLAHYGRLGSTFDECSKIMVDVLREEGMGNGNPDVVVSVVTQAIRDSFTLVLDNIVEGEAHTVALSKQLASSFLIRGAQLSVVRRIDSQYIVQIQTNLLTWIGKRLATYENNKNKKSRKIAITFFRVLIPMLATLDSRDALKIKAHMDQVLAQAKVEVLATSKQWEPQRAYEKRLGNVMSKDKAPKAKGRKSKTSKNAAVVTSDEDEESEVEGLMEATQTTAPPARPRPRPAYRSAAPAEDQDHVTETDDENHDEVVGSDLHVTPQGRTRVIATYGSIKSPSKSPSKKSQPAVNGTYNAQKRQRDEEESATDEGGSPARGTQSSDIQVRRKRVRH</sequence>
<dbReference type="FunCoup" id="A0A0C3GNV4">
    <property type="interactions" value="268"/>
</dbReference>
<dbReference type="InParanoid" id="A0A0C3GNV4"/>
<dbReference type="Gene3D" id="1.25.10.10">
    <property type="entry name" value="Leucine-rich Repeat Variant"/>
    <property type="match status" value="1"/>
</dbReference>
<dbReference type="InterPro" id="IPR011989">
    <property type="entry name" value="ARM-like"/>
</dbReference>
<evidence type="ECO:0000313" key="3">
    <source>
        <dbReference type="EMBL" id="KIM92216.1"/>
    </source>
</evidence>
<feature type="region of interest" description="Disordered" evidence="1">
    <location>
        <begin position="306"/>
        <end position="329"/>
    </location>
</feature>
<feature type="compositionally biased region" description="Basic residues" evidence="1">
    <location>
        <begin position="74"/>
        <end position="84"/>
    </location>
</feature>
<feature type="domain" description="SCD" evidence="2">
    <location>
        <begin position="351"/>
        <end position="436"/>
    </location>
</feature>
<reference evidence="4" key="2">
    <citation type="submission" date="2015-01" db="EMBL/GenBank/DDBJ databases">
        <title>Evolutionary Origins and Diversification of the Mycorrhizal Mutualists.</title>
        <authorList>
            <consortium name="DOE Joint Genome Institute"/>
            <consortium name="Mycorrhizal Genomics Consortium"/>
            <person name="Kohler A."/>
            <person name="Kuo A."/>
            <person name="Nagy L.G."/>
            <person name="Floudas D."/>
            <person name="Copeland A."/>
            <person name="Barry K.W."/>
            <person name="Cichocki N."/>
            <person name="Veneault-Fourrey C."/>
            <person name="LaButti K."/>
            <person name="Lindquist E.A."/>
            <person name="Lipzen A."/>
            <person name="Lundell T."/>
            <person name="Morin E."/>
            <person name="Murat C."/>
            <person name="Riley R."/>
            <person name="Ohm R."/>
            <person name="Sun H."/>
            <person name="Tunlid A."/>
            <person name="Henrissat B."/>
            <person name="Grigoriev I.V."/>
            <person name="Hibbett D.S."/>
            <person name="Martin F."/>
        </authorList>
    </citation>
    <scope>NUCLEOTIDE SEQUENCE [LARGE SCALE GENOMIC DNA]</scope>
    <source>
        <strain evidence="4">F 1598</strain>
    </source>
</reference>
<proteinExistence type="predicted"/>
<dbReference type="SUPFAM" id="SSF48371">
    <property type="entry name" value="ARM repeat"/>
    <property type="match status" value="1"/>
</dbReference>
<dbReference type="InterPro" id="IPR016024">
    <property type="entry name" value="ARM-type_fold"/>
</dbReference>
<feature type="region of interest" description="Disordered" evidence="1">
    <location>
        <begin position="538"/>
        <end position="562"/>
    </location>
</feature>
<feature type="compositionally biased region" description="Low complexity" evidence="1">
    <location>
        <begin position="98"/>
        <end position="108"/>
    </location>
</feature>
<feature type="region of interest" description="Disordered" evidence="1">
    <location>
        <begin position="1228"/>
        <end position="1392"/>
    </location>
</feature>
<accession>A0A0C3GNV4</accession>
<feature type="region of interest" description="Disordered" evidence="1">
    <location>
        <begin position="1"/>
        <end position="124"/>
    </location>
</feature>
<dbReference type="Proteomes" id="UP000054166">
    <property type="component" value="Unassembled WGS sequence"/>
</dbReference>
<dbReference type="GO" id="GO:0008278">
    <property type="term" value="C:cohesin complex"/>
    <property type="evidence" value="ECO:0007669"/>
    <property type="project" value="TreeGrafter"/>
</dbReference>
<feature type="compositionally biased region" description="Basic and acidic residues" evidence="1">
    <location>
        <begin position="319"/>
        <end position="329"/>
    </location>
</feature>
<reference evidence="3 4" key="1">
    <citation type="submission" date="2014-04" db="EMBL/GenBank/DDBJ databases">
        <authorList>
            <consortium name="DOE Joint Genome Institute"/>
            <person name="Kuo A."/>
            <person name="Tarkka M."/>
            <person name="Buscot F."/>
            <person name="Kohler A."/>
            <person name="Nagy L.G."/>
            <person name="Floudas D."/>
            <person name="Copeland A."/>
            <person name="Barry K.W."/>
            <person name="Cichocki N."/>
            <person name="Veneault-Fourrey C."/>
            <person name="LaButti K."/>
            <person name="Lindquist E.A."/>
            <person name="Lipzen A."/>
            <person name="Lundell T."/>
            <person name="Morin E."/>
            <person name="Murat C."/>
            <person name="Sun H."/>
            <person name="Tunlid A."/>
            <person name="Henrissat B."/>
            <person name="Grigoriev I.V."/>
            <person name="Hibbett D.S."/>
            <person name="Martin F."/>
            <person name="Nordberg H.P."/>
            <person name="Cantor M.N."/>
            <person name="Hua S.X."/>
        </authorList>
    </citation>
    <scope>NUCLEOTIDE SEQUENCE [LARGE SCALE GENOMIC DNA]</scope>
    <source>
        <strain evidence="3 4">F 1598</strain>
    </source>
</reference>
<dbReference type="OrthoDB" id="498590at2759"/>
<dbReference type="InterPro" id="IPR020839">
    <property type="entry name" value="SCD"/>
</dbReference>
<feature type="region of interest" description="Disordered" evidence="1">
    <location>
        <begin position="974"/>
        <end position="1023"/>
    </location>
</feature>
<dbReference type="GO" id="GO:0005634">
    <property type="term" value="C:nucleus"/>
    <property type="evidence" value="ECO:0007669"/>
    <property type="project" value="TreeGrafter"/>
</dbReference>
<dbReference type="HOGENOM" id="CLU_003349_0_0_1"/>
<dbReference type="GO" id="GO:0000785">
    <property type="term" value="C:chromatin"/>
    <property type="evidence" value="ECO:0007669"/>
    <property type="project" value="TreeGrafter"/>
</dbReference>
<feature type="compositionally biased region" description="Basic and acidic residues" evidence="1">
    <location>
        <begin position="538"/>
        <end position="549"/>
    </location>
</feature>
<gene>
    <name evidence="3" type="ORF">PILCRDRAFT_810238</name>
</gene>
<protein>
    <recommendedName>
        <fullName evidence="2">SCD domain-containing protein</fullName>
    </recommendedName>
</protein>
<organism evidence="3 4">
    <name type="scientific">Piloderma croceum (strain F 1598)</name>
    <dbReference type="NCBI Taxonomy" id="765440"/>
    <lineage>
        <taxon>Eukaryota</taxon>
        <taxon>Fungi</taxon>
        <taxon>Dikarya</taxon>
        <taxon>Basidiomycota</taxon>
        <taxon>Agaricomycotina</taxon>
        <taxon>Agaricomycetes</taxon>
        <taxon>Agaricomycetidae</taxon>
        <taxon>Atheliales</taxon>
        <taxon>Atheliaceae</taxon>
        <taxon>Piloderma</taxon>
    </lineage>
</organism>
<evidence type="ECO:0000313" key="4">
    <source>
        <dbReference type="Proteomes" id="UP000054166"/>
    </source>
</evidence>
<feature type="compositionally biased region" description="Low complexity" evidence="1">
    <location>
        <begin position="1336"/>
        <end position="1346"/>
    </location>
</feature>
<dbReference type="EMBL" id="KN832970">
    <property type="protein sequence ID" value="KIM92216.1"/>
    <property type="molecule type" value="Genomic_DNA"/>
</dbReference>
<dbReference type="InterPro" id="IPR056396">
    <property type="entry name" value="HEAT_SCC3-SA"/>
</dbReference>
<dbReference type="STRING" id="765440.A0A0C3GNV4"/>
<feature type="compositionally biased region" description="Basic residues" evidence="1">
    <location>
        <begin position="10"/>
        <end position="21"/>
    </location>
</feature>